<dbReference type="PANTHER" id="PTHR46564">
    <property type="entry name" value="TRANSPOSASE"/>
    <property type="match status" value="1"/>
</dbReference>
<protein>
    <recommendedName>
        <fullName evidence="1">Tc1-like transposase DDE domain-containing protein</fullName>
    </recommendedName>
</protein>
<dbReference type="InterPro" id="IPR038717">
    <property type="entry name" value="Tc1-like_DDE_dom"/>
</dbReference>
<dbReference type="InterPro" id="IPR012337">
    <property type="entry name" value="RNaseH-like_sf"/>
</dbReference>
<dbReference type="Pfam" id="PF13358">
    <property type="entry name" value="DDE_3"/>
    <property type="match status" value="1"/>
</dbReference>
<dbReference type="Gene3D" id="3.30.420.10">
    <property type="entry name" value="Ribonuclease H-like superfamily/Ribonuclease H"/>
    <property type="match status" value="1"/>
</dbReference>
<dbReference type="AlphaFoldDB" id="A0A0B7N0C2"/>
<name>A0A0B7N0C2_9FUNG</name>
<organism evidence="2 3">
    <name type="scientific">Parasitella parasitica</name>
    <dbReference type="NCBI Taxonomy" id="35722"/>
    <lineage>
        <taxon>Eukaryota</taxon>
        <taxon>Fungi</taxon>
        <taxon>Fungi incertae sedis</taxon>
        <taxon>Mucoromycota</taxon>
        <taxon>Mucoromycotina</taxon>
        <taxon>Mucoromycetes</taxon>
        <taxon>Mucorales</taxon>
        <taxon>Mucorineae</taxon>
        <taxon>Mucoraceae</taxon>
        <taxon>Parasitella</taxon>
    </lineage>
</organism>
<evidence type="ECO:0000313" key="2">
    <source>
        <dbReference type="EMBL" id="CEP10862.1"/>
    </source>
</evidence>
<dbReference type="SUPFAM" id="SSF53098">
    <property type="entry name" value="Ribonuclease H-like"/>
    <property type="match status" value="1"/>
</dbReference>
<evidence type="ECO:0000259" key="1">
    <source>
        <dbReference type="Pfam" id="PF13358"/>
    </source>
</evidence>
<accession>A0A0B7N0C2</accession>
<feature type="domain" description="Tc1-like transposase DDE" evidence="1">
    <location>
        <begin position="98"/>
        <end position="164"/>
    </location>
</feature>
<keyword evidence="3" id="KW-1185">Reference proteome</keyword>
<dbReference type="InterPro" id="IPR036397">
    <property type="entry name" value="RNaseH_sf"/>
</dbReference>
<gene>
    <name evidence="2" type="primary">PARPA_04657.1 scaffold 15475</name>
</gene>
<dbReference type="Proteomes" id="UP000054107">
    <property type="component" value="Unassembled WGS sequence"/>
</dbReference>
<dbReference type="PANTHER" id="PTHR46564:SF1">
    <property type="entry name" value="TRANSPOSASE"/>
    <property type="match status" value="1"/>
</dbReference>
<dbReference type="GO" id="GO:0003676">
    <property type="term" value="F:nucleic acid binding"/>
    <property type="evidence" value="ECO:0007669"/>
    <property type="project" value="InterPro"/>
</dbReference>
<sequence>MYYLNNCVFVDESAFDINTRPATARSASGTPSIVTTPSTRSVSHTIVGAISAMGVVNIEIRLPNMKPKKIKVDGARKRKQPQPKKAVSKGTVTGHYMLILQYTMDLMDQYPEMKGFYIVMDNALIYTADDIDEMISKRGYKSIYLPPYSPELNPIENFCSTMKQIQ</sequence>
<dbReference type="EMBL" id="LN725561">
    <property type="protein sequence ID" value="CEP10862.1"/>
    <property type="molecule type" value="Genomic_DNA"/>
</dbReference>
<evidence type="ECO:0000313" key="3">
    <source>
        <dbReference type="Proteomes" id="UP000054107"/>
    </source>
</evidence>
<dbReference type="STRING" id="35722.A0A0B7N0C2"/>
<reference evidence="2 3" key="1">
    <citation type="submission" date="2014-09" db="EMBL/GenBank/DDBJ databases">
        <authorList>
            <person name="Ellenberger Sabrina"/>
        </authorList>
    </citation>
    <scope>NUCLEOTIDE SEQUENCE [LARGE SCALE GENOMIC DNA]</scope>
    <source>
        <strain evidence="2 3">CBS 412.66</strain>
    </source>
</reference>
<proteinExistence type="predicted"/>
<dbReference type="OrthoDB" id="2288291at2759"/>